<dbReference type="AlphaFoldDB" id="A0A919J5E5"/>
<feature type="compositionally biased region" description="Gly residues" evidence="1">
    <location>
        <begin position="297"/>
        <end position="310"/>
    </location>
</feature>
<keyword evidence="2" id="KW-0472">Membrane</keyword>
<feature type="compositionally biased region" description="Polar residues" evidence="1">
    <location>
        <begin position="318"/>
        <end position="333"/>
    </location>
</feature>
<evidence type="ECO:0000256" key="1">
    <source>
        <dbReference type="SAM" id="MobiDB-lite"/>
    </source>
</evidence>
<evidence type="ECO:0000313" key="3">
    <source>
        <dbReference type="EMBL" id="GIE14333.1"/>
    </source>
</evidence>
<accession>A0A919J5E5</accession>
<keyword evidence="4" id="KW-1185">Reference proteome</keyword>
<feature type="compositionally biased region" description="Low complexity" evidence="1">
    <location>
        <begin position="283"/>
        <end position="296"/>
    </location>
</feature>
<evidence type="ECO:0000256" key="2">
    <source>
        <dbReference type="SAM" id="Phobius"/>
    </source>
</evidence>
<sequence length="333" mass="33607">MSERIAPRPGGRVTDHADALAGDARGARRQAGAKDDTRRSGIAGKAAGKKAGIKADTKADEVRGERAELVRGKGRRPEPAIKTRREEVLEERAARDRGKGVPAAGRRPVPDAPVDGTAALRVDAPVVDPVRRTGEVPAPPRLRVAPPVPVSAPRAPFVASVIGVVVVGVLGVLLINTKTNENSFRIADLQKQGAILDNQQADVQNQLIEASQVGNLDAAARRLGLVKAENPAKLRLPDGKIIGVLTPANGRPAITAQDAATPGGGNPVGDAGAGKVAPVNGSTTQNGEANGATNGQTGAGQTGAVQGGAVQGADGTANGASVGNGQTQSGTGQ</sequence>
<feature type="region of interest" description="Disordered" evidence="1">
    <location>
        <begin position="1"/>
        <end position="115"/>
    </location>
</feature>
<comment type="caution">
    <text evidence="3">The sequence shown here is derived from an EMBL/GenBank/DDBJ whole genome shotgun (WGS) entry which is preliminary data.</text>
</comment>
<evidence type="ECO:0000313" key="4">
    <source>
        <dbReference type="Proteomes" id="UP000598174"/>
    </source>
</evidence>
<protein>
    <recommendedName>
        <fullName evidence="5">Cell division protein FtsL</fullName>
    </recommendedName>
</protein>
<keyword evidence="2" id="KW-0812">Transmembrane</keyword>
<dbReference type="RefSeq" id="WP_203820750.1">
    <property type="nucleotide sequence ID" value="NZ_BAAABP010000040.1"/>
</dbReference>
<evidence type="ECO:0008006" key="5">
    <source>
        <dbReference type="Google" id="ProtNLM"/>
    </source>
</evidence>
<name>A0A919J5E5_9ACTN</name>
<feature type="region of interest" description="Disordered" evidence="1">
    <location>
        <begin position="254"/>
        <end position="333"/>
    </location>
</feature>
<feature type="transmembrane region" description="Helical" evidence="2">
    <location>
        <begin position="157"/>
        <end position="175"/>
    </location>
</feature>
<reference evidence="3" key="1">
    <citation type="submission" date="2021-01" db="EMBL/GenBank/DDBJ databases">
        <title>Whole genome shotgun sequence of Actinoplanes ferrugineus NBRC 15555.</title>
        <authorList>
            <person name="Komaki H."/>
            <person name="Tamura T."/>
        </authorList>
    </citation>
    <scope>NUCLEOTIDE SEQUENCE</scope>
    <source>
        <strain evidence="3">NBRC 15555</strain>
    </source>
</reference>
<dbReference type="EMBL" id="BOMM01000054">
    <property type="protein sequence ID" value="GIE14333.1"/>
    <property type="molecule type" value="Genomic_DNA"/>
</dbReference>
<feature type="compositionally biased region" description="Basic and acidic residues" evidence="1">
    <location>
        <begin position="53"/>
        <end position="99"/>
    </location>
</feature>
<dbReference type="Proteomes" id="UP000598174">
    <property type="component" value="Unassembled WGS sequence"/>
</dbReference>
<organism evidence="3 4">
    <name type="scientific">Paractinoplanes ferrugineus</name>
    <dbReference type="NCBI Taxonomy" id="113564"/>
    <lineage>
        <taxon>Bacteria</taxon>
        <taxon>Bacillati</taxon>
        <taxon>Actinomycetota</taxon>
        <taxon>Actinomycetes</taxon>
        <taxon>Micromonosporales</taxon>
        <taxon>Micromonosporaceae</taxon>
        <taxon>Paractinoplanes</taxon>
    </lineage>
</organism>
<proteinExistence type="predicted"/>
<gene>
    <name evidence="3" type="ORF">Afe05nite_61730</name>
</gene>
<keyword evidence="2" id="KW-1133">Transmembrane helix</keyword>